<dbReference type="EMBL" id="JAALLH010000001">
    <property type="protein sequence ID" value="NIY65321.1"/>
    <property type="molecule type" value="Genomic_DNA"/>
</dbReference>
<gene>
    <name evidence="1" type="ORF">SMALB_3307</name>
</gene>
<dbReference type="RefSeq" id="WP_099013711.1">
    <property type="nucleotide sequence ID" value="NZ_CP023992.1"/>
</dbReference>
<organism evidence="1 2">
    <name type="scientific">Streptomyces malaysiensis</name>
    <dbReference type="NCBI Taxonomy" id="92644"/>
    <lineage>
        <taxon>Bacteria</taxon>
        <taxon>Bacillati</taxon>
        <taxon>Actinomycetota</taxon>
        <taxon>Actinomycetes</taxon>
        <taxon>Kitasatosporales</taxon>
        <taxon>Streptomycetaceae</taxon>
        <taxon>Streptomyces</taxon>
        <taxon>Streptomyces violaceusniger group</taxon>
    </lineage>
</organism>
<dbReference type="Proteomes" id="UP000536624">
    <property type="component" value="Unassembled WGS sequence"/>
</dbReference>
<evidence type="ECO:0000313" key="2">
    <source>
        <dbReference type="Proteomes" id="UP000536624"/>
    </source>
</evidence>
<name>A0A291SPF1_STRMQ</name>
<dbReference type="InterPro" id="IPR036628">
    <property type="entry name" value="Clp_N_dom_sf"/>
</dbReference>
<dbReference type="AlphaFoldDB" id="A0A291SPF1"/>
<dbReference type="Gene3D" id="1.10.1780.10">
    <property type="entry name" value="Clp, N-terminal domain"/>
    <property type="match status" value="2"/>
</dbReference>
<evidence type="ECO:0000313" key="1">
    <source>
        <dbReference type="EMBL" id="NIY65321.1"/>
    </source>
</evidence>
<dbReference type="InterPro" id="IPR004176">
    <property type="entry name" value="Clp_R_N"/>
</dbReference>
<dbReference type="PROSITE" id="PS51903">
    <property type="entry name" value="CLP_R"/>
    <property type="match status" value="1"/>
</dbReference>
<reference evidence="1 2" key="1">
    <citation type="submission" date="2020-02" db="EMBL/GenBank/DDBJ databases">
        <title>Streptomyces malaysiensis DSM14702 (JHCC583434, PFL_A843) Genome sequencing and assembly.</title>
        <authorList>
            <person name="Samborskyy M."/>
        </authorList>
    </citation>
    <scope>NUCLEOTIDE SEQUENCE [LARGE SCALE GENOMIC DNA]</scope>
    <source>
        <strain evidence="1 2">DSM 14702</strain>
    </source>
</reference>
<comment type="caution">
    <text evidence="1">The sequence shown here is derived from an EMBL/GenBank/DDBJ whole genome shotgun (WGS) entry which is preliminary data.</text>
</comment>
<proteinExistence type="predicted"/>
<dbReference type="GeneID" id="303177549"/>
<dbReference type="SUPFAM" id="SSF81923">
    <property type="entry name" value="Double Clp-N motif"/>
    <property type="match status" value="2"/>
</dbReference>
<protein>
    <submittedName>
        <fullName evidence="1">Clp domain-containing protein</fullName>
    </submittedName>
</protein>
<accession>A0A291SPF1</accession>
<sequence length="191" mass="20301">MFERFTTSAREVVRGAVQHAADTRAEAVGEAELLLALLDRTGSPAAEVLTALGAHGRRASIERSLAEVRRRGGITGADAEALAGLGIDVDEIVARVEEAHGVGALAAAGSTPARAPRRGRRLARRPFSREARSVLERSLRMAVARGDRHIGDEHLLLSLTARPGVAAHVLADHDVTYIQVERALTTRATKG</sequence>
<dbReference type="Pfam" id="PF02861">
    <property type="entry name" value="Clp_N"/>
    <property type="match status" value="2"/>
</dbReference>
<dbReference type="KEGG" id="smal:SMALA_2542"/>